<dbReference type="AlphaFoldDB" id="A0A178I204"/>
<dbReference type="STRING" id="1770058.A3840_06910"/>
<keyword evidence="3" id="KW-1185">Reference proteome</keyword>
<comment type="caution">
    <text evidence="2">The sequence shown here is derived from an EMBL/GenBank/DDBJ whole genome shotgun (WGS) entry which is preliminary data.</text>
</comment>
<evidence type="ECO:0000313" key="3">
    <source>
        <dbReference type="Proteomes" id="UP000078389"/>
    </source>
</evidence>
<organism evidence="2 3">
    <name type="scientific">Devosia elaeis</name>
    <dbReference type="NCBI Taxonomy" id="1770058"/>
    <lineage>
        <taxon>Bacteria</taxon>
        <taxon>Pseudomonadati</taxon>
        <taxon>Pseudomonadota</taxon>
        <taxon>Alphaproteobacteria</taxon>
        <taxon>Hyphomicrobiales</taxon>
        <taxon>Devosiaceae</taxon>
        <taxon>Devosia</taxon>
    </lineage>
</organism>
<sequence length="92" mass="9764">MNIQILNAPGALFLGSDSATALAQGPRHFRTAAGAVRFAMEQAAPVSLHGAMLKIGDRTLGPQHIRLLHRGLTTSRAESGHAGGRRQERARS</sequence>
<accession>A0A178I204</accession>
<protein>
    <submittedName>
        <fullName evidence="2">Uncharacterized protein</fullName>
    </submittedName>
</protein>
<evidence type="ECO:0000256" key="1">
    <source>
        <dbReference type="SAM" id="MobiDB-lite"/>
    </source>
</evidence>
<name>A0A178I204_9HYPH</name>
<dbReference type="RefSeq" id="WP_067453913.1">
    <property type="nucleotide sequence ID" value="NZ_LVVY01000072.1"/>
</dbReference>
<reference evidence="2 3" key="1">
    <citation type="submission" date="2016-03" db="EMBL/GenBank/DDBJ databases">
        <title>Genome sequencing of Devosia sp. S37.</title>
        <authorList>
            <person name="Mohd Nor M."/>
        </authorList>
    </citation>
    <scope>NUCLEOTIDE SEQUENCE [LARGE SCALE GENOMIC DNA]</scope>
    <source>
        <strain evidence="2 3">S37</strain>
    </source>
</reference>
<dbReference type="EMBL" id="LVVY01000072">
    <property type="protein sequence ID" value="OAM78225.1"/>
    <property type="molecule type" value="Genomic_DNA"/>
</dbReference>
<feature type="region of interest" description="Disordered" evidence="1">
    <location>
        <begin position="70"/>
        <end position="92"/>
    </location>
</feature>
<evidence type="ECO:0000313" key="2">
    <source>
        <dbReference type="EMBL" id="OAM78225.1"/>
    </source>
</evidence>
<dbReference type="Proteomes" id="UP000078389">
    <property type="component" value="Unassembled WGS sequence"/>
</dbReference>
<dbReference type="OrthoDB" id="7950200at2"/>
<gene>
    <name evidence="2" type="ORF">A3840_06910</name>
</gene>
<proteinExistence type="predicted"/>